<proteinExistence type="predicted"/>
<comment type="caution">
    <text evidence="9">The sequence shown here is derived from an EMBL/GenBank/DDBJ whole genome shotgun (WGS) entry which is preliminary data.</text>
</comment>
<evidence type="ECO:0000256" key="3">
    <source>
        <dbReference type="ARBA" id="ARBA00022989"/>
    </source>
</evidence>
<evidence type="ECO:0000256" key="2">
    <source>
        <dbReference type="ARBA" id="ARBA00022692"/>
    </source>
</evidence>
<keyword evidence="10" id="KW-1185">Reference proteome</keyword>
<keyword evidence="2 7" id="KW-0812">Transmembrane</keyword>
<keyword evidence="4 7" id="KW-0472">Membrane</keyword>
<accession>A0ABP0BZG8</accession>
<feature type="region of interest" description="Disordered" evidence="6">
    <location>
        <begin position="608"/>
        <end position="629"/>
    </location>
</feature>
<keyword evidence="3 7" id="KW-1133">Transmembrane helix</keyword>
<feature type="compositionally biased region" description="Polar residues" evidence="6">
    <location>
        <begin position="427"/>
        <end position="438"/>
    </location>
</feature>
<organism evidence="9 10">
    <name type="scientific">Sporothrix bragantina</name>
    <dbReference type="NCBI Taxonomy" id="671064"/>
    <lineage>
        <taxon>Eukaryota</taxon>
        <taxon>Fungi</taxon>
        <taxon>Dikarya</taxon>
        <taxon>Ascomycota</taxon>
        <taxon>Pezizomycotina</taxon>
        <taxon>Sordariomycetes</taxon>
        <taxon>Sordariomycetidae</taxon>
        <taxon>Ophiostomatales</taxon>
        <taxon>Ophiostomataceae</taxon>
        <taxon>Sporothrix</taxon>
    </lineage>
</organism>
<dbReference type="InterPro" id="IPR018617">
    <property type="entry name" value="Ima1_N"/>
</dbReference>
<feature type="region of interest" description="Disordered" evidence="6">
    <location>
        <begin position="531"/>
        <end position="572"/>
    </location>
</feature>
<evidence type="ECO:0000256" key="7">
    <source>
        <dbReference type="SAM" id="Phobius"/>
    </source>
</evidence>
<feature type="transmembrane region" description="Helical" evidence="7">
    <location>
        <begin position="839"/>
        <end position="860"/>
    </location>
</feature>
<protein>
    <recommendedName>
        <fullName evidence="8">Ima1 N-terminal domain-containing protein</fullName>
    </recommendedName>
</protein>
<evidence type="ECO:0000256" key="5">
    <source>
        <dbReference type="ARBA" id="ARBA00023242"/>
    </source>
</evidence>
<feature type="compositionally biased region" description="Polar residues" evidence="6">
    <location>
        <begin position="453"/>
        <end position="468"/>
    </location>
</feature>
<reference evidence="9 10" key="1">
    <citation type="submission" date="2024-01" db="EMBL/GenBank/DDBJ databases">
        <authorList>
            <person name="Allen C."/>
            <person name="Tagirdzhanova G."/>
        </authorList>
    </citation>
    <scope>NUCLEOTIDE SEQUENCE [LARGE SCALE GENOMIC DNA]</scope>
</reference>
<dbReference type="Pfam" id="PF09779">
    <property type="entry name" value="Ima1_N"/>
    <property type="match status" value="1"/>
</dbReference>
<comment type="subcellular location">
    <subcellularLocation>
        <location evidence="1">Nucleus inner membrane</location>
        <topology evidence="1">Multi-pass membrane protein</topology>
    </subcellularLocation>
</comment>
<gene>
    <name evidence="9" type="ORF">SBRCBS47491_005748</name>
</gene>
<feature type="compositionally biased region" description="Polar residues" evidence="6">
    <location>
        <begin position="488"/>
        <end position="514"/>
    </location>
</feature>
<sequence>MVRLRRTRYLNCFYCGRRSSIAYDGSMREFACSSCDATNYLDENGDITDPPTSTTSVAESTTPFFASGPEPFHDDFGSPGSVSSTGHGSPGGGNAVFCKTCLKNQHLFVSSLAQYFPSDPNHPDTPELERKYFRFRQGLEQRYPQVCADCEPRVLHRIREAGYTAKTDHLRRMVDYSRQVRLTRATPVDAANWFGRKLWWAGLVFQILWQAGVIGSFLLQTLPRQSHDTGDIGFGNDAIVDGDSFTTSTNHDQVQASTTMLMFFLRPLLRFVVSKTDVFRSLCIAATFASCWWNPFLVQTIRGFTKPLIGIPTWYAHQAAILLVRIVLAKAVGGLNSDDESDSKPSTTGLPPTVAGTHAVSALFILYLYTISPRVIRKDLRPLFSKLPETPLTPQRASNDANLRLQQSENRRRGLETMSDVLDEISLTPQQRHMQSSPLRRRDSDTDGWDGWQPSQNGASRSQIQQTPGGMGGGYAGATGAWQGGRGTSSFGSLNLNGGYGSTTPASQPPQTWSQQQDDYYAADADEMDWTPTQPSSQVSMQSPHRAFNTYQPGVSQFGQRPPSSAGAFSQTPVEADRGPFWYKVPPAPTSIAQKFFNRPNAPRLVQKGQPGDDMNGSPKAASFFSPNGNTSPGLTLNLDARGLAGASSSVEFAQPSFFAEDLQRKAKNAKGGQSGQTDDDPGSFLSDLFSQTFSLGAGGGRDEGDDDVTYAASSGASQVPGGTGTRQRAASHARRQQQHSTASSSSFGRGSSLLLRRTATFITTLASLAAVYLLREGIDQNQSETAAQKATTIDIFQYLQPYARLVEASAASLCAAMAISLTGESIRRLRRSRGPSSMAAIVGLLLGLASMVLAGWMALQMWTMMQAGNDAAGQQQQQQPLSFGQQPPQDMQHATYEEGHAMGGDVYDWLDNGSSEQEELLQQSQQNVLALPWLWWEVASLHGTVLAHQAWNMLVQ</sequence>
<dbReference type="PANTHER" id="PTHR28538:SF1">
    <property type="entry name" value="INTEGRAL INNER NUCLEAR MEMBRANE PROTEIN IMA1"/>
    <property type="match status" value="1"/>
</dbReference>
<evidence type="ECO:0000256" key="1">
    <source>
        <dbReference type="ARBA" id="ARBA00004473"/>
    </source>
</evidence>
<name>A0ABP0BZG8_9PEZI</name>
<dbReference type="EMBL" id="CAWUHC010000051">
    <property type="protein sequence ID" value="CAK7225008.1"/>
    <property type="molecule type" value="Genomic_DNA"/>
</dbReference>
<feature type="compositionally biased region" description="Polar residues" evidence="6">
    <location>
        <begin position="392"/>
        <end position="408"/>
    </location>
</feature>
<dbReference type="PANTHER" id="PTHR28538">
    <property type="entry name" value="INTEGRAL INNER NUCLEAR MEMBRANE PROTEIN IMA1"/>
    <property type="match status" value="1"/>
</dbReference>
<feature type="compositionally biased region" description="Gly residues" evidence="6">
    <location>
        <begin position="469"/>
        <end position="487"/>
    </location>
</feature>
<dbReference type="Proteomes" id="UP001642406">
    <property type="component" value="Unassembled WGS sequence"/>
</dbReference>
<feature type="domain" description="Ima1 N-terminal" evidence="8">
    <location>
        <begin position="10"/>
        <end position="154"/>
    </location>
</feature>
<feature type="compositionally biased region" description="Low complexity" evidence="6">
    <location>
        <begin position="739"/>
        <end position="750"/>
    </location>
</feature>
<evidence type="ECO:0000259" key="8">
    <source>
        <dbReference type="Pfam" id="PF09779"/>
    </source>
</evidence>
<keyword evidence="5" id="KW-0539">Nucleus</keyword>
<evidence type="ECO:0000256" key="6">
    <source>
        <dbReference type="SAM" id="MobiDB-lite"/>
    </source>
</evidence>
<feature type="region of interest" description="Disordered" evidence="6">
    <location>
        <begin position="696"/>
        <end position="750"/>
    </location>
</feature>
<evidence type="ECO:0000256" key="4">
    <source>
        <dbReference type="ARBA" id="ARBA00023136"/>
    </source>
</evidence>
<feature type="region of interest" description="Disordered" evidence="6">
    <location>
        <begin position="872"/>
        <end position="891"/>
    </location>
</feature>
<evidence type="ECO:0000313" key="9">
    <source>
        <dbReference type="EMBL" id="CAK7225008.1"/>
    </source>
</evidence>
<feature type="region of interest" description="Disordered" evidence="6">
    <location>
        <begin position="387"/>
        <end position="514"/>
    </location>
</feature>
<dbReference type="InterPro" id="IPR042321">
    <property type="entry name" value="Ima1"/>
</dbReference>
<evidence type="ECO:0000313" key="10">
    <source>
        <dbReference type="Proteomes" id="UP001642406"/>
    </source>
</evidence>
<feature type="compositionally biased region" description="Low complexity" evidence="6">
    <location>
        <begin position="872"/>
        <end position="890"/>
    </location>
</feature>